<gene>
    <name evidence="1" type="ORF">DESPIG_01953</name>
</gene>
<comment type="caution">
    <text evidence="1">The sequence shown here is derived from an EMBL/GenBank/DDBJ whole genome shotgun (WGS) entry which is preliminary data.</text>
</comment>
<reference evidence="1 2" key="2">
    <citation type="submission" date="2008-10" db="EMBL/GenBank/DDBJ databases">
        <authorList>
            <person name="Fulton L."/>
            <person name="Clifton S."/>
            <person name="Fulton B."/>
            <person name="Xu J."/>
            <person name="Minx P."/>
            <person name="Pepin K.H."/>
            <person name="Johnson M."/>
            <person name="Bhonagiri V."/>
            <person name="Nash W.E."/>
            <person name="Mardis E.R."/>
            <person name="Wilson R.K."/>
        </authorList>
    </citation>
    <scope>NUCLEOTIDE SEQUENCE [LARGE SCALE GENOMIC DNA]</scope>
    <source>
        <strain evidence="1 2">ATCC 29098</strain>
    </source>
</reference>
<dbReference type="HOGENOM" id="CLU_3288547_0_0_7"/>
<dbReference type="InterPro" id="IPR010982">
    <property type="entry name" value="Lambda_DNA-bd_dom_sf"/>
</dbReference>
<dbReference type="AlphaFoldDB" id="B6WV38"/>
<evidence type="ECO:0000313" key="1">
    <source>
        <dbReference type="EMBL" id="EEB33087.1"/>
    </source>
</evidence>
<reference evidence="1 2" key="1">
    <citation type="submission" date="2008-10" db="EMBL/GenBank/DDBJ databases">
        <title>Draft genome sequence of Desulvovibrio piger (ATCC 29098).</title>
        <authorList>
            <person name="Sudarsanam P."/>
            <person name="Ley R."/>
            <person name="Guruge J."/>
            <person name="Turnbaugh P.J."/>
            <person name="Mahowald M."/>
            <person name="Liep D."/>
            <person name="Gordon J."/>
        </authorList>
    </citation>
    <scope>NUCLEOTIDE SEQUENCE [LARGE SCALE GENOMIC DNA]</scope>
    <source>
        <strain evidence="1 2">ATCC 29098</strain>
    </source>
</reference>
<dbReference type="Gene3D" id="1.10.260.40">
    <property type="entry name" value="lambda repressor-like DNA-binding domains"/>
    <property type="match status" value="1"/>
</dbReference>
<dbReference type="GO" id="GO:0003677">
    <property type="term" value="F:DNA binding"/>
    <property type="evidence" value="ECO:0007669"/>
    <property type="project" value="InterPro"/>
</dbReference>
<proteinExistence type="predicted"/>
<sequence>MRHDRTARKPIPRHVWLACLGWEAAGCKDGLPLSLPEKVA</sequence>
<protein>
    <submittedName>
        <fullName evidence="1">Uncharacterized protein</fullName>
    </submittedName>
</protein>
<name>B6WV38_9BACT</name>
<organism evidence="1 2">
    <name type="scientific">Desulfovibrio piger ATCC 29098</name>
    <dbReference type="NCBI Taxonomy" id="411464"/>
    <lineage>
        <taxon>Bacteria</taxon>
        <taxon>Pseudomonadati</taxon>
        <taxon>Thermodesulfobacteriota</taxon>
        <taxon>Desulfovibrionia</taxon>
        <taxon>Desulfovibrionales</taxon>
        <taxon>Desulfovibrionaceae</taxon>
        <taxon>Desulfovibrio</taxon>
    </lineage>
</organism>
<dbReference type="Proteomes" id="UP000003676">
    <property type="component" value="Unassembled WGS sequence"/>
</dbReference>
<accession>B6WV38</accession>
<evidence type="ECO:0000313" key="2">
    <source>
        <dbReference type="Proteomes" id="UP000003676"/>
    </source>
</evidence>
<dbReference type="EMBL" id="ABXU01000061">
    <property type="protein sequence ID" value="EEB33087.1"/>
    <property type="molecule type" value="Genomic_DNA"/>
</dbReference>